<dbReference type="GO" id="GO:0005388">
    <property type="term" value="F:P-type calcium transporter activity"/>
    <property type="evidence" value="ECO:0007669"/>
    <property type="project" value="TreeGrafter"/>
</dbReference>
<sequence length="130" mass="14628">LPVAMTVILALGMQRILKKKGLVRKLVSAETLGSTSIICTDKTATLTEGKIKVTKVLARKNKNLVPKIAILCNEAFIENPKAERAKWKLRGRPTDKALLFYGLEQGLRKEKLEIELPKIDEIPFDNQKKF</sequence>
<dbReference type="Pfam" id="PF13246">
    <property type="entry name" value="Cation_ATPase"/>
    <property type="match status" value="1"/>
</dbReference>
<feature type="non-terminal residue" evidence="2">
    <location>
        <position position="130"/>
    </location>
</feature>
<accession>X1M4A7</accession>
<comment type="caution">
    <text evidence="2">The sequence shown here is derived from an EMBL/GenBank/DDBJ whole genome shotgun (WGS) entry which is preliminary data.</text>
</comment>
<dbReference type="SUPFAM" id="SSF81665">
    <property type="entry name" value="Calcium ATPase, transmembrane domain M"/>
    <property type="match status" value="1"/>
</dbReference>
<keyword evidence="1" id="KW-0460">Magnesium</keyword>
<evidence type="ECO:0000256" key="1">
    <source>
        <dbReference type="ARBA" id="ARBA00022842"/>
    </source>
</evidence>
<organism evidence="2">
    <name type="scientific">marine sediment metagenome</name>
    <dbReference type="NCBI Taxonomy" id="412755"/>
    <lineage>
        <taxon>unclassified sequences</taxon>
        <taxon>metagenomes</taxon>
        <taxon>ecological metagenomes</taxon>
    </lineage>
</organism>
<dbReference type="PANTHER" id="PTHR24093:SF506">
    <property type="entry name" value="CATION-TRANSPORTING ATPASE PMA1"/>
    <property type="match status" value="1"/>
</dbReference>
<reference evidence="2" key="1">
    <citation type="journal article" date="2014" name="Front. Microbiol.">
        <title>High frequency of phylogenetically diverse reductive dehalogenase-homologous genes in deep subseafloor sedimentary metagenomes.</title>
        <authorList>
            <person name="Kawai M."/>
            <person name="Futagami T."/>
            <person name="Toyoda A."/>
            <person name="Takaki Y."/>
            <person name="Nishi S."/>
            <person name="Hori S."/>
            <person name="Arai W."/>
            <person name="Tsubouchi T."/>
            <person name="Morono Y."/>
            <person name="Uchiyama I."/>
            <person name="Ito T."/>
            <person name="Fujiyama A."/>
            <person name="Inagaki F."/>
            <person name="Takami H."/>
        </authorList>
    </citation>
    <scope>NUCLEOTIDE SEQUENCE</scope>
    <source>
        <strain evidence="2">Expedition CK06-06</strain>
    </source>
</reference>
<dbReference type="InterPro" id="IPR023214">
    <property type="entry name" value="HAD_sf"/>
</dbReference>
<dbReference type="EMBL" id="BARU01046336">
    <property type="protein sequence ID" value="GAI01219.1"/>
    <property type="molecule type" value="Genomic_DNA"/>
</dbReference>
<protein>
    <recommendedName>
        <fullName evidence="3">Cation-transporting P-type ATPase N-terminal domain-containing protein</fullName>
    </recommendedName>
</protein>
<evidence type="ECO:0008006" key="3">
    <source>
        <dbReference type="Google" id="ProtNLM"/>
    </source>
</evidence>
<dbReference type="AlphaFoldDB" id="X1M4A7"/>
<dbReference type="Gene3D" id="3.40.50.1000">
    <property type="entry name" value="HAD superfamily/HAD-like"/>
    <property type="match status" value="1"/>
</dbReference>
<dbReference type="Gene3D" id="1.20.1110.10">
    <property type="entry name" value="Calcium-transporting ATPase, transmembrane domain"/>
    <property type="match status" value="1"/>
</dbReference>
<evidence type="ECO:0000313" key="2">
    <source>
        <dbReference type="EMBL" id="GAI01219.1"/>
    </source>
</evidence>
<dbReference type="SUPFAM" id="SSF81660">
    <property type="entry name" value="Metal cation-transporting ATPase, ATP-binding domain N"/>
    <property type="match status" value="1"/>
</dbReference>
<dbReference type="InterPro" id="IPR023298">
    <property type="entry name" value="ATPase_P-typ_TM_dom_sf"/>
</dbReference>
<dbReference type="PANTHER" id="PTHR24093">
    <property type="entry name" value="CATION TRANSPORTING ATPASE"/>
    <property type="match status" value="1"/>
</dbReference>
<dbReference type="GO" id="GO:0005886">
    <property type="term" value="C:plasma membrane"/>
    <property type="evidence" value="ECO:0007669"/>
    <property type="project" value="TreeGrafter"/>
</dbReference>
<dbReference type="InterPro" id="IPR023299">
    <property type="entry name" value="ATPase_P-typ_cyto_dom_N"/>
</dbReference>
<name>X1M4A7_9ZZZZ</name>
<gene>
    <name evidence="2" type="ORF">S03H2_69946</name>
</gene>
<proteinExistence type="predicted"/>
<dbReference type="Gene3D" id="3.40.1110.10">
    <property type="entry name" value="Calcium-transporting ATPase, cytoplasmic domain N"/>
    <property type="match status" value="1"/>
</dbReference>
<feature type="non-terminal residue" evidence="2">
    <location>
        <position position="1"/>
    </location>
</feature>
<dbReference type="GO" id="GO:0000166">
    <property type="term" value="F:nucleotide binding"/>
    <property type="evidence" value="ECO:0007669"/>
    <property type="project" value="InterPro"/>
</dbReference>